<feature type="transmembrane region" description="Helical" evidence="10">
    <location>
        <begin position="337"/>
        <end position="360"/>
    </location>
</feature>
<evidence type="ECO:0000256" key="10">
    <source>
        <dbReference type="SAM" id="Phobius"/>
    </source>
</evidence>
<keyword evidence="14" id="KW-1185">Reference proteome</keyword>
<feature type="transmembrane region" description="Helical" evidence="10">
    <location>
        <begin position="80"/>
        <end position="109"/>
    </location>
</feature>
<evidence type="ECO:0000256" key="8">
    <source>
        <dbReference type="SAM" id="Coils"/>
    </source>
</evidence>
<dbReference type="EMBL" id="JAACJK010000169">
    <property type="protein sequence ID" value="KAF5320522.1"/>
    <property type="molecule type" value="Genomic_DNA"/>
</dbReference>
<feature type="transmembrane region" description="Helical" evidence="10">
    <location>
        <begin position="1083"/>
        <end position="1105"/>
    </location>
</feature>
<dbReference type="SMART" id="SM00382">
    <property type="entry name" value="AAA"/>
    <property type="match status" value="2"/>
</dbReference>
<evidence type="ECO:0000259" key="11">
    <source>
        <dbReference type="PROSITE" id="PS50893"/>
    </source>
</evidence>
<dbReference type="OrthoDB" id="6500128at2759"/>
<feature type="transmembrane region" description="Helical" evidence="10">
    <location>
        <begin position="1232"/>
        <end position="1250"/>
    </location>
</feature>
<comment type="caution">
    <text evidence="13">The sequence shown here is derived from an EMBL/GenBank/DDBJ whole genome shotgun (WGS) entry which is preliminary data.</text>
</comment>
<dbReference type="InterPro" id="IPR039421">
    <property type="entry name" value="Type_1_exporter"/>
</dbReference>
<feature type="domain" description="ABC transmembrane type-1" evidence="12">
    <location>
        <begin position="87"/>
        <end position="400"/>
    </location>
</feature>
<dbReference type="CDD" id="cd18577">
    <property type="entry name" value="ABC_6TM_Pgp_ABCB1_D1_like"/>
    <property type="match status" value="1"/>
</dbReference>
<keyword evidence="8" id="KW-0175">Coiled coil</keyword>
<sequence>MRRPTALAVDTSATTNTGLNYELEVSPRNSIDTQVSTIANDLKKPVDAASIATATPPQPASPPVNPSIRLLFSLLSRRHFFFLLLPAILSSLVSGGIAPFMTFVIGQAFDAFAKFPLTPNPPQAAKDALLRAVGLSALELVGLAIGSLALGSVTSCLWIWTGEVNVGELRRKVYLGVMSKEMGWFDTRMGSSEGSEVQVASSEDSEGPVGAGGLMAKFTRDTDDVRNACSLASGLIVQHLTTTITSLILAFIRSWALTLVVLSAVPLLMVIQAVSQSLASPLLFGERHSISVSATIIERCLTAMSTVKAFNAQNFEQARADKSFNTLKTKGTKLVRVWGFSSGVAQFVMMGMFVQGFWFGAKLVREGRISPGDVMAVFWACLIATSNLQMCIPHSIALQKGKFAMASLLTLATDSMPPPNSQPAQPASPDVNGPVTPTAAVASRKPFRNLRKITPARCYGELALHNVGFAYPTRPTLPVLQDVSLYLPARETTFIVGSSGSGKSTVAQLLLRMYDANDSGYVTLDEQDVLYLDENWVRSKIMGVTQSTCVLLEGKTVFENIACAVPDRVVSREEVEEACRAALIHDFVRDLPEGYDTLLGGSGGGVSLSGGQRQRLAFARARLRNPEVLILDEATSALDATSRILVFAALRQWRKNKTTIVITHDLSQIEDEDFVYVLKKGKVVEQGYRSDLQAEVDEFDFVDEEAGKGEFRKMMESQRLTGGFLPEKDVNVDEEQYRQELQEALHEVEEEQGEKKKTSKRDTAKYQSLLRPLTMGNWMFDVVADLVAPPTPAALHNPTDSRPVSRFGNPTFQQQDPYATTKQRPMSVIMASPTSPTRRPLSLQFTPTSTTFTLPSTYGPMSTYAPTYATQTPKEEAFEDEDNFEDEKDAIKRSGTMAKNDRTRRERRPTVTIAVDEKKTESSSRRRAATTTLEDPEKKEDVEVEEQRHAFWATMRAVWPTVPHRPVLLLGLVVSVLSGAMTPVFSYLLSRLLFEVSIGAKNVKIVNQFGGIVLGVAAADGTLLGLKYFLMEYCGLAWVTKLRSEGLANLLKQDTKFFDKRPENSPSKLVQILVKDAEDARNLVAVVWCQFLVVATMLSVGLIWAMVRGWQLTLVGLAIAPVFAGVMTLQTTLVSKCEVRNKRAREDVAKGYYDAIINVRGIRAMAFEKLFWDDFDAATNKALTTGVRGAFVEGCTYGVASGLIYLAEALLFYVGAVLISKGTYTYLQMVEVLNLVVFTVTIGSQLMAFTERIAKSVQATGDLHRISNLDTSSTDESRGLLKPPVSGALTFHDVFFAYPERPEAPVLRGVDVQIREGECVAIVGSSGSGKSTMAALLQRLYEPTAGAIFVGDMQLRDMDVKHLRDNISVVSQHPNLFDASIYDNIRYGQEGLSDADVQQAAKAARVHDFITSLPEGYDTVIGENASLISGGQAQRLQIARALARPSKILILDECTSALDPENQAAVMETIREVKKGRTTVMVTHKMQVMLMCDRIVVVGEGEVREEGTYEELMRRNGVFAALASGGEWNGDNEPLPPSTLSPLSSIFRIAFIFRNSGFTPPVLRTRHVIADDGDSDITSIFFPIRGIEYLSEAQIEDDHPSAARIKTVSEKDLAKLDAFRAFVEECGGEFDASVAYFSFKKCLHPDYDNGWMI</sequence>
<dbReference type="InterPro" id="IPR003439">
    <property type="entry name" value="ABC_transporter-like_ATP-bd"/>
</dbReference>
<feature type="transmembrane region" description="Helical" evidence="10">
    <location>
        <begin position="1197"/>
        <end position="1220"/>
    </location>
</feature>
<keyword evidence="4" id="KW-0547">Nucleotide-binding</keyword>
<feature type="transmembrane region" description="Helical" evidence="10">
    <location>
        <begin position="129"/>
        <end position="160"/>
    </location>
</feature>
<feature type="domain" description="ABC transmembrane type-1" evidence="12">
    <location>
        <begin position="969"/>
        <end position="1255"/>
    </location>
</feature>
<dbReference type="Pfam" id="PF00664">
    <property type="entry name" value="ABC_membrane"/>
    <property type="match status" value="2"/>
</dbReference>
<dbReference type="InterPro" id="IPR017871">
    <property type="entry name" value="ABC_transporter-like_CS"/>
</dbReference>
<dbReference type="FunFam" id="3.40.50.300:FF:000836">
    <property type="entry name" value="ABC transporter B family member 25"/>
    <property type="match status" value="1"/>
</dbReference>
<feature type="transmembrane region" description="Helical" evidence="10">
    <location>
        <begin position="1009"/>
        <end position="1030"/>
    </location>
</feature>
<dbReference type="PANTHER" id="PTHR43394:SF15">
    <property type="entry name" value="ALPHA-FACTOR-TRANSPORTING ATPASE"/>
    <property type="match status" value="1"/>
</dbReference>
<evidence type="ECO:0000256" key="6">
    <source>
        <dbReference type="ARBA" id="ARBA00022989"/>
    </source>
</evidence>
<dbReference type="GO" id="GO:0015421">
    <property type="term" value="F:ABC-type oligopeptide transporter activity"/>
    <property type="evidence" value="ECO:0007669"/>
    <property type="project" value="TreeGrafter"/>
</dbReference>
<dbReference type="Pfam" id="PF00005">
    <property type="entry name" value="ABC_tran"/>
    <property type="match status" value="2"/>
</dbReference>
<dbReference type="PROSITE" id="PS50893">
    <property type="entry name" value="ABC_TRANSPORTER_2"/>
    <property type="match status" value="2"/>
</dbReference>
<evidence type="ECO:0000256" key="5">
    <source>
        <dbReference type="ARBA" id="ARBA00022840"/>
    </source>
</evidence>
<feature type="transmembrane region" description="Helical" evidence="10">
    <location>
        <begin position="1112"/>
        <end position="1133"/>
    </location>
</feature>
<dbReference type="InterPro" id="IPR027417">
    <property type="entry name" value="P-loop_NTPase"/>
</dbReference>
<proteinExistence type="predicted"/>
<evidence type="ECO:0000256" key="2">
    <source>
        <dbReference type="ARBA" id="ARBA00022448"/>
    </source>
</evidence>
<dbReference type="Gene3D" id="1.20.1560.10">
    <property type="entry name" value="ABC transporter type 1, transmembrane domain"/>
    <property type="match status" value="2"/>
</dbReference>
<evidence type="ECO:0000256" key="3">
    <source>
        <dbReference type="ARBA" id="ARBA00022692"/>
    </source>
</evidence>
<feature type="domain" description="ABC transporter" evidence="11">
    <location>
        <begin position="1289"/>
        <end position="1525"/>
    </location>
</feature>
<dbReference type="Proteomes" id="UP000541558">
    <property type="component" value="Unassembled WGS sequence"/>
</dbReference>
<gene>
    <name evidence="13" type="ORF">D9611_010806</name>
</gene>
<feature type="region of interest" description="Disordered" evidence="9">
    <location>
        <begin position="796"/>
        <end position="824"/>
    </location>
</feature>
<feature type="compositionally biased region" description="Polar residues" evidence="9">
    <location>
        <begin position="798"/>
        <end position="824"/>
    </location>
</feature>
<dbReference type="SUPFAM" id="SSF52540">
    <property type="entry name" value="P-loop containing nucleoside triphosphate hydrolases"/>
    <property type="match status" value="2"/>
</dbReference>
<dbReference type="PANTHER" id="PTHR43394">
    <property type="entry name" value="ATP-DEPENDENT PERMEASE MDL1, MITOCHONDRIAL"/>
    <property type="match status" value="1"/>
</dbReference>
<keyword evidence="7 10" id="KW-0472">Membrane</keyword>
<evidence type="ECO:0008006" key="15">
    <source>
        <dbReference type="Google" id="ProtNLM"/>
    </source>
</evidence>
<feature type="region of interest" description="Disordered" evidence="9">
    <location>
        <begin position="916"/>
        <end position="941"/>
    </location>
</feature>
<reference evidence="13 14" key="1">
    <citation type="journal article" date="2020" name="ISME J.">
        <title>Uncovering the hidden diversity of litter-decomposition mechanisms in mushroom-forming fungi.</title>
        <authorList>
            <person name="Floudas D."/>
            <person name="Bentzer J."/>
            <person name="Ahren D."/>
            <person name="Johansson T."/>
            <person name="Persson P."/>
            <person name="Tunlid A."/>
        </authorList>
    </citation>
    <scope>NUCLEOTIDE SEQUENCE [LARGE SCALE GENOMIC DNA]</scope>
    <source>
        <strain evidence="13 14">CBS 175.51</strain>
    </source>
</reference>
<accession>A0A8H5BC41</accession>
<keyword evidence="6 10" id="KW-1133">Transmembrane helix</keyword>
<dbReference type="PROSITE" id="PS00211">
    <property type="entry name" value="ABC_TRANSPORTER_1"/>
    <property type="match status" value="1"/>
</dbReference>
<dbReference type="PROSITE" id="PS50929">
    <property type="entry name" value="ABC_TM1F"/>
    <property type="match status" value="2"/>
</dbReference>
<protein>
    <recommendedName>
        <fullName evidence="15">P-loop containing nucleoside triphosphate hydrolase protein</fullName>
    </recommendedName>
</protein>
<dbReference type="InterPro" id="IPR036640">
    <property type="entry name" value="ABC1_TM_sf"/>
</dbReference>
<evidence type="ECO:0000313" key="13">
    <source>
        <dbReference type="EMBL" id="KAF5320522.1"/>
    </source>
</evidence>
<name>A0A8H5BC41_9AGAR</name>
<evidence type="ECO:0000256" key="4">
    <source>
        <dbReference type="ARBA" id="ARBA00022741"/>
    </source>
</evidence>
<dbReference type="Gene3D" id="3.40.50.300">
    <property type="entry name" value="P-loop containing nucleotide triphosphate hydrolases"/>
    <property type="match status" value="2"/>
</dbReference>
<evidence type="ECO:0000256" key="9">
    <source>
        <dbReference type="SAM" id="MobiDB-lite"/>
    </source>
</evidence>
<evidence type="ECO:0000259" key="12">
    <source>
        <dbReference type="PROSITE" id="PS50929"/>
    </source>
</evidence>
<dbReference type="InterPro" id="IPR011527">
    <property type="entry name" value="ABC1_TM_dom"/>
</dbReference>
<keyword evidence="2" id="KW-0813">Transport</keyword>
<dbReference type="GO" id="GO:0005743">
    <property type="term" value="C:mitochondrial inner membrane"/>
    <property type="evidence" value="ECO:0007669"/>
    <property type="project" value="TreeGrafter"/>
</dbReference>
<feature type="coiled-coil region" evidence="8">
    <location>
        <begin position="731"/>
        <end position="761"/>
    </location>
</feature>
<evidence type="ECO:0000313" key="14">
    <source>
        <dbReference type="Proteomes" id="UP000541558"/>
    </source>
</evidence>
<feature type="transmembrane region" description="Helical" evidence="10">
    <location>
        <begin position="255"/>
        <end position="274"/>
    </location>
</feature>
<dbReference type="CDD" id="cd18578">
    <property type="entry name" value="ABC_6TM_Pgp_ABCB1_D2_like"/>
    <property type="match status" value="1"/>
</dbReference>
<evidence type="ECO:0000256" key="7">
    <source>
        <dbReference type="ARBA" id="ARBA00023136"/>
    </source>
</evidence>
<keyword evidence="5" id="KW-0067">ATP-binding</keyword>
<keyword evidence="3 10" id="KW-0812">Transmembrane</keyword>
<feature type="transmembrane region" description="Helical" evidence="10">
    <location>
        <begin position="967"/>
        <end position="989"/>
    </location>
</feature>
<dbReference type="GO" id="GO:0016887">
    <property type="term" value="F:ATP hydrolysis activity"/>
    <property type="evidence" value="ECO:0007669"/>
    <property type="project" value="InterPro"/>
</dbReference>
<comment type="subcellular location">
    <subcellularLocation>
        <location evidence="1">Membrane</location>
        <topology evidence="1">Multi-pass membrane protein</topology>
    </subcellularLocation>
</comment>
<dbReference type="GO" id="GO:0005524">
    <property type="term" value="F:ATP binding"/>
    <property type="evidence" value="ECO:0007669"/>
    <property type="project" value="UniProtKB-KW"/>
</dbReference>
<dbReference type="InterPro" id="IPR003593">
    <property type="entry name" value="AAA+_ATPase"/>
</dbReference>
<dbReference type="SUPFAM" id="SSF90123">
    <property type="entry name" value="ABC transporter transmembrane region"/>
    <property type="match status" value="2"/>
</dbReference>
<organism evidence="13 14">
    <name type="scientific">Ephemerocybe angulata</name>
    <dbReference type="NCBI Taxonomy" id="980116"/>
    <lineage>
        <taxon>Eukaryota</taxon>
        <taxon>Fungi</taxon>
        <taxon>Dikarya</taxon>
        <taxon>Basidiomycota</taxon>
        <taxon>Agaricomycotina</taxon>
        <taxon>Agaricomycetes</taxon>
        <taxon>Agaricomycetidae</taxon>
        <taxon>Agaricales</taxon>
        <taxon>Agaricineae</taxon>
        <taxon>Psathyrellaceae</taxon>
        <taxon>Ephemerocybe</taxon>
    </lineage>
</organism>
<feature type="region of interest" description="Disordered" evidence="9">
    <location>
        <begin position="415"/>
        <end position="438"/>
    </location>
</feature>
<feature type="domain" description="ABC transporter" evidence="11">
    <location>
        <begin position="462"/>
        <end position="705"/>
    </location>
</feature>
<dbReference type="GO" id="GO:0090374">
    <property type="term" value="P:oligopeptide export from mitochondrion"/>
    <property type="evidence" value="ECO:0007669"/>
    <property type="project" value="TreeGrafter"/>
</dbReference>
<dbReference type="FunFam" id="3.40.50.300:FF:000604">
    <property type="entry name" value="ABC transporter B family member 28"/>
    <property type="match status" value="1"/>
</dbReference>
<evidence type="ECO:0000256" key="1">
    <source>
        <dbReference type="ARBA" id="ARBA00004141"/>
    </source>
</evidence>